<evidence type="ECO:0000313" key="2">
    <source>
        <dbReference type="Proteomes" id="UP000031866"/>
    </source>
</evidence>
<evidence type="ECO:0000313" key="1">
    <source>
        <dbReference type="EMBL" id="AJG98407.1"/>
    </source>
</evidence>
<dbReference type="GO" id="GO:0016020">
    <property type="term" value="C:membrane"/>
    <property type="evidence" value="ECO:0007669"/>
    <property type="project" value="InterPro"/>
</dbReference>
<dbReference type="AlphaFoldDB" id="A0A0B5QKG6"/>
<gene>
    <name evidence="1" type="ORF">LF65_01806</name>
</gene>
<sequence length="84" mass="9833">MIYSVYIVIDMFLNILELAIFIECIVSWIPQIQGNKFIDLLHSFVNPVLEPIRKLQYRLSPGLPLDFSPIFALIIINFLQRIIQ</sequence>
<name>A0A0B5QKG6_CLOBE</name>
<organism evidence="1 2">
    <name type="scientific">Clostridium beijerinckii</name>
    <name type="common">Clostridium MP</name>
    <dbReference type="NCBI Taxonomy" id="1520"/>
    <lineage>
        <taxon>Bacteria</taxon>
        <taxon>Bacillati</taxon>
        <taxon>Bacillota</taxon>
        <taxon>Clostridia</taxon>
        <taxon>Eubacteriales</taxon>
        <taxon>Clostridiaceae</taxon>
        <taxon>Clostridium</taxon>
    </lineage>
</organism>
<dbReference type="Pfam" id="PF02325">
    <property type="entry name" value="CCB3_YggT"/>
    <property type="match status" value="1"/>
</dbReference>
<dbReference type="OrthoDB" id="283553at2"/>
<reference evidence="2" key="1">
    <citation type="submission" date="2014-12" db="EMBL/GenBank/DDBJ databases">
        <title>Genome sequence of Clostridium beijerinckii strain 59B.</title>
        <authorList>
            <person name="Little G.T."/>
            <person name="Minton N.P."/>
        </authorList>
    </citation>
    <scope>NUCLEOTIDE SEQUENCE [LARGE SCALE GENOMIC DNA]</scope>
    <source>
        <strain evidence="2">59B</strain>
    </source>
</reference>
<dbReference type="Proteomes" id="UP000031866">
    <property type="component" value="Chromosome"/>
</dbReference>
<protein>
    <submittedName>
        <fullName evidence="1">Uncharacterized protein</fullName>
    </submittedName>
</protein>
<accession>A0A0B5QKG6</accession>
<dbReference type="RefSeq" id="WP_041895730.1">
    <property type="nucleotide sequence ID" value="NZ_CP010086.2"/>
</dbReference>
<dbReference type="EMBL" id="CP010086">
    <property type="protein sequence ID" value="AJG98407.1"/>
    <property type="molecule type" value="Genomic_DNA"/>
</dbReference>
<dbReference type="KEGG" id="cbei:LF65_01806"/>
<dbReference type="STRING" id="1520.LF65_01806"/>
<proteinExistence type="predicted"/>
<dbReference type="InterPro" id="IPR003425">
    <property type="entry name" value="CCB3/YggT"/>
</dbReference>